<keyword evidence="2" id="KW-0648">Protein biosynthesis</keyword>
<name>A0ABN9YVH0_9LACO</name>
<dbReference type="InterPro" id="IPR040285">
    <property type="entry name" value="ProX/PRXD1"/>
</dbReference>
<organism evidence="4 5">
    <name type="scientific">Fructobacillus fructosus</name>
    <dbReference type="NCBI Taxonomy" id="1631"/>
    <lineage>
        <taxon>Bacteria</taxon>
        <taxon>Bacillati</taxon>
        <taxon>Bacillota</taxon>
        <taxon>Bacilli</taxon>
        <taxon>Lactobacillales</taxon>
        <taxon>Lactobacillaceae</taxon>
        <taxon>Fructobacillus</taxon>
    </lineage>
</organism>
<sequence>MNEATEREALTLLEKSGALYKRYTHPTLHHLNDTTAPKEFLPMKNLLIRTKKTAQFYLYMTMQERIDFGRLAKALGSTKSQLRFASEEELFDLMAVHPGTVTPLALEKDKDKKIHLVIDQAIIDADQVAVHPNQNEATVVMTWAEFTKVLDELGEEYQVLTDSPAV</sequence>
<evidence type="ECO:0000313" key="5">
    <source>
        <dbReference type="Proteomes" id="UP001314261"/>
    </source>
</evidence>
<dbReference type="Pfam" id="PF04073">
    <property type="entry name" value="tRNA_edit"/>
    <property type="match status" value="1"/>
</dbReference>
<protein>
    <submittedName>
        <fullName evidence="4">YbaK-like aminoacyl-tRNA editing domain (ProX)</fullName>
    </submittedName>
</protein>
<gene>
    <name evidence="4" type="ORF">R54839_PPFHFPJH_01243</name>
</gene>
<dbReference type="PANTHER" id="PTHR31423:SF3">
    <property type="entry name" value="PROLYL-TRNA SYNTHETASE ASSOCIATED DOMAIN-CONTAINING PROTEIN 1-RELATED"/>
    <property type="match status" value="1"/>
</dbReference>
<comment type="caution">
    <text evidence="4">The sequence shown here is derived from an EMBL/GenBank/DDBJ whole genome shotgun (WGS) entry which is preliminary data.</text>
</comment>
<accession>A0ABN9YVH0</accession>
<dbReference type="PANTHER" id="PTHR31423">
    <property type="entry name" value="YBAK DOMAIN-CONTAINING PROTEIN"/>
    <property type="match status" value="1"/>
</dbReference>
<keyword evidence="5" id="KW-1185">Reference proteome</keyword>
<dbReference type="EMBL" id="CAUZLR010000008">
    <property type="protein sequence ID" value="CAK1248559.1"/>
    <property type="molecule type" value="Genomic_DNA"/>
</dbReference>
<dbReference type="InterPro" id="IPR036754">
    <property type="entry name" value="YbaK/aa-tRNA-synt-asso_dom_sf"/>
</dbReference>
<reference evidence="4 5" key="1">
    <citation type="submission" date="2023-10" db="EMBL/GenBank/DDBJ databases">
        <authorList>
            <person name="Botero Cardona J."/>
        </authorList>
    </citation>
    <scope>NUCLEOTIDE SEQUENCE [LARGE SCALE GENOMIC DNA]</scope>
    <source>
        <strain evidence="4 5">R-54839</strain>
    </source>
</reference>
<evidence type="ECO:0000259" key="3">
    <source>
        <dbReference type="Pfam" id="PF04073"/>
    </source>
</evidence>
<feature type="domain" description="YbaK/aminoacyl-tRNA synthetase-associated" evidence="3">
    <location>
        <begin position="43"/>
        <end position="148"/>
    </location>
</feature>
<proteinExistence type="inferred from homology"/>
<evidence type="ECO:0000256" key="2">
    <source>
        <dbReference type="ARBA" id="ARBA00022917"/>
    </source>
</evidence>
<dbReference type="Proteomes" id="UP001314261">
    <property type="component" value="Unassembled WGS sequence"/>
</dbReference>
<evidence type="ECO:0000313" key="4">
    <source>
        <dbReference type="EMBL" id="CAK1248559.1"/>
    </source>
</evidence>
<dbReference type="Gene3D" id="3.90.960.10">
    <property type="entry name" value="YbaK/aminoacyl-tRNA synthetase-associated domain"/>
    <property type="match status" value="1"/>
</dbReference>
<dbReference type="SUPFAM" id="SSF55826">
    <property type="entry name" value="YbaK/ProRS associated domain"/>
    <property type="match status" value="1"/>
</dbReference>
<dbReference type="InterPro" id="IPR007214">
    <property type="entry name" value="YbaK/aa-tRNA-synth-assoc-dom"/>
</dbReference>
<evidence type="ECO:0000256" key="1">
    <source>
        <dbReference type="ARBA" id="ARBA00010201"/>
    </source>
</evidence>
<comment type="similarity">
    <text evidence="1">Belongs to the PRORSD1 family.</text>
</comment>
<dbReference type="RefSeq" id="WP_010691820.1">
    <property type="nucleotide sequence ID" value="NZ_CAUZLR010000008.1"/>
</dbReference>